<keyword evidence="2" id="KW-0175">Coiled coil</keyword>
<dbReference type="InterPro" id="IPR011598">
    <property type="entry name" value="bHLH_dom"/>
</dbReference>
<dbReference type="EMBL" id="CADEBD010000745">
    <property type="protein sequence ID" value="CAB3259584.1"/>
    <property type="molecule type" value="Genomic_DNA"/>
</dbReference>
<reference evidence="5 6" key="1">
    <citation type="submission" date="2020-04" db="EMBL/GenBank/DDBJ databases">
        <authorList>
            <person name="Wallbank WR R."/>
            <person name="Pardo Diaz C."/>
            <person name="Kozak K."/>
            <person name="Martin S."/>
            <person name="Jiggins C."/>
            <person name="Moest M."/>
            <person name="Warren A I."/>
            <person name="Byers J.R.P. K."/>
            <person name="Montejo-Kovacevich G."/>
            <person name="Yen C E."/>
        </authorList>
    </citation>
    <scope>NUCLEOTIDE SEQUENCE [LARGE SCALE GENOMIC DNA]</scope>
</reference>
<dbReference type="PANTHER" id="PTHR45851">
    <property type="entry name" value="MYC PROTO-ONCOGENE"/>
    <property type="match status" value="1"/>
</dbReference>
<dbReference type="Proteomes" id="UP000494256">
    <property type="component" value="Unassembled WGS sequence"/>
</dbReference>
<feature type="region of interest" description="Disordered" evidence="3">
    <location>
        <begin position="313"/>
        <end position="372"/>
    </location>
</feature>
<feature type="region of interest" description="Disordered" evidence="3">
    <location>
        <begin position="475"/>
        <end position="514"/>
    </location>
</feature>
<proteinExistence type="predicted"/>
<dbReference type="Gene3D" id="4.10.280.10">
    <property type="entry name" value="Helix-loop-helix DNA-binding domain"/>
    <property type="match status" value="1"/>
</dbReference>
<dbReference type="InterPro" id="IPR050433">
    <property type="entry name" value="Myc_transcription_factors"/>
</dbReference>
<evidence type="ECO:0000256" key="3">
    <source>
        <dbReference type="SAM" id="MobiDB-lite"/>
    </source>
</evidence>
<sequence length="514" mass="56745">MHQFIKIAKAFLLRAIIRRLWNVDRLASISVAAKKQRDAISSQRGRPASAASEAMAYRVYLAEDSEESCVKLCNTPAVAGLRLAQNFLTACVVLFARNFPVIRGSCDIDEFDLALKLVQYEADRIDLVPPVDYQYIDPFEDSDDIWRVIAHPEEEIQPENIINHDCMWAGDDAINPSNTFVPSDPITTPTTPGQSLLRRDMSPSRPDTPPSIDGDEPPQFRHTVDVAGTALRLLRNSAVVAADHSYTLSRRNMDNLGVQTPSDSGESEEEIDVVSLGTHQPLPSTETTHVYAESLSNASSASERQHIQRCVETITNPRSPRPIARKRLVPPPNIAGTSRRRPRGPGRRGRRSNTDTDSDAESPEIERRSIHNDMERLRRIGLKNLFDELKKQIPATRDKERAPKVVILREAASLCRKLSQEEAEREKLRKKQNQLITKLKKLRTMLSRYRTSAAAPRSAATPIGGVLVVDRTIGRSGSLGEPRGASGPLGARRAAPAGCARAATGSAGRNIDSA</sequence>
<feature type="compositionally biased region" description="Low complexity" evidence="3">
    <location>
        <begin position="482"/>
        <end position="514"/>
    </location>
</feature>
<feature type="region of interest" description="Disordered" evidence="3">
    <location>
        <begin position="179"/>
        <end position="220"/>
    </location>
</feature>
<evidence type="ECO:0000256" key="1">
    <source>
        <dbReference type="ARBA" id="ARBA00023125"/>
    </source>
</evidence>
<name>A0A8S1BLW5_ARCPL</name>
<feature type="compositionally biased region" description="Basic residues" evidence="3">
    <location>
        <begin position="338"/>
        <end position="351"/>
    </location>
</feature>
<evidence type="ECO:0000256" key="2">
    <source>
        <dbReference type="SAM" id="Coils"/>
    </source>
</evidence>
<dbReference type="Pfam" id="PF00010">
    <property type="entry name" value="HLH"/>
    <property type="match status" value="1"/>
</dbReference>
<dbReference type="GO" id="GO:0046983">
    <property type="term" value="F:protein dimerization activity"/>
    <property type="evidence" value="ECO:0007669"/>
    <property type="project" value="InterPro"/>
</dbReference>
<dbReference type="GO" id="GO:0003700">
    <property type="term" value="F:DNA-binding transcription factor activity"/>
    <property type="evidence" value="ECO:0007669"/>
    <property type="project" value="InterPro"/>
</dbReference>
<dbReference type="PRINTS" id="PR00044">
    <property type="entry name" value="LEUZIPPRMYC"/>
</dbReference>
<evidence type="ECO:0000259" key="4">
    <source>
        <dbReference type="PROSITE" id="PS50888"/>
    </source>
</evidence>
<gene>
    <name evidence="5" type="ORF">APLA_LOCUS16583</name>
</gene>
<keyword evidence="1" id="KW-0238">DNA-binding</keyword>
<dbReference type="CDD" id="cd11400">
    <property type="entry name" value="bHLHzip_Myc"/>
    <property type="match status" value="1"/>
</dbReference>
<feature type="domain" description="BHLH" evidence="4">
    <location>
        <begin position="366"/>
        <end position="418"/>
    </location>
</feature>
<evidence type="ECO:0000313" key="5">
    <source>
        <dbReference type="EMBL" id="CAB3259584.1"/>
    </source>
</evidence>
<feature type="region of interest" description="Disordered" evidence="3">
    <location>
        <begin position="253"/>
        <end position="273"/>
    </location>
</feature>
<dbReference type="SMART" id="SM00353">
    <property type="entry name" value="HLH"/>
    <property type="match status" value="1"/>
</dbReference>
<dbReference type="SUPFAM" id="SSF47459">
    <property type="entry name" value="HLH, helix-loop-helix DNA-binding domain"/>
    <property type="match status" value="1"/>
</dbReference>
<accession>A0A8S1BLW5</accession>
<dbReference type="InterPro" id="IPR036638">
    <property type="entry name" value="HLH_DNA-bd_sf"/>
</dbReference>
<protein>
    <recommendedName>
        <fullName evidence="4">BHLH domain-containing protein</fullName>
    </recommendedName>
</protein>
<dbReference type="AlphaFoldDB" id="A0A8S1BLW5"/>
<evidence type="ECO:0000313" key="6">
    <source>
        <dbReference type="Proteomes" id="UP000494256"/>
    </source>
</evidence>
<comment type="caution">
    <text evidence="5">The sequence shown here is derived from an EMBL/GenBank/DDBJ whole genome shotgun (WGS) entry which is preliminary data.</text>
</comment>
<dbReference type="PROSITE" id="PS50888">
    <property type="entry name" value="BHLH"/>
    <property type="match status" value="1"/>
</dbReference>
<dbReference type="GO" id="GO:0003677">
    <property type="term" value="F:DNA binding"/>
    <property type="evidence" value="ECO:0007669"/>
    <property type="project" value="UniProtKB-KW"/>
</dbReference>
<dbReference type="InterPro" id="IPR002418">
    <property type="entry name" value="Tscrpt_reg_Myc"/>
</dbReference>
<feature type="compositionally biased region" description="Polar residues" evidence="3">
    <location>
        <begin position="179"/>
        <end position="194"/>
    </location>
</feature>
<organism evidence="5 6">
    <name type="scientific">Arctia plantaginis</name>
    <name type="common">Wood tiger moth</name>
    <name type="synonym">Phalaena plantaginis</name>
    <dbReference type="NCBI Taxonomy" id="874455"/>
    <lineage>
        <taxon>Eukaryota</taxon>
        <taxon>Metazoa</taxon>
        <taxon>Ecdysozoa</taxon>
        <taxon>Arthropoda</taxon>
        <taxon>Hexapoda</taxon>
        <taxon>Insecta</taxon>
        <taxon>Pterygota</taxon>
        <taxon>Neoptera</taxon>
        <taxon>Endopterygota</taxon>
        <taxon>Lepidoptera</taxon>
        <taxon>Glossata</taxon>
        <taxon>Ditrysia</taxon>
        <taxon>Noctuoidea</taxon>
        <taxon>Erebidae</taxon>
        <taxon>Arctiinae</taxon>
        <taxon>Arctia</taxon>
    </lineage>
</organism>
<feature type="coiled-coil region" evidence="2">
    <location>
        <begin position="411"/>
        <end position="445"/>
    </location>
</feature>